<evidence type="ECO:0000313" key="1">
    <source>
        <dbReference type="EMBL" id="KAA6398733.1"/>
    </source>
</evidence>
<comment type="caution">
    <text evidence="1">The sequence shown here is derived from an EMBL/GenBank/DDBJ whole genome shotgun (WGS) entry which is preliminary data.</text>
</comment>
<evidence type="ECO:0000313" key="2">
    <source>
        <dbReference type="Proteomes" id="UP000324800"/>
    </source>
</evidence>
<proteinExistence type="predicted"/>
<sequence length="92" mass="11002">METTIEVINEVESEYIEQYVEERSVGRSKKYFNDDDRKEANRQQYLATKGRYKQKKAQINKDDMSFVLEWLATKLPPKVQTDIEQKIIQKNN</sequence>
<protein>
    <submittedName>
        <fullName evidence="1">Uncharacterized protein</fullName>
    </submittedName>
</protein>
<organism evidence="1 2">
    <name type="scientific">Streblomastix strix</name>
    <dbReference type="NCBI Taxonomy" id="222440"/>
    <lineage>
        <taxon>Eukaryota</taxon>
        <taxon>Metamonada</taxon>
        <taxon>Preaxostyla</taxon>
        <taxon>Oxymonadida</taxon>
        <taxon>Streblomastigidae</taxon>
        <taxon>Streblomastix</taxon>
    </lineage>
</organism>
<dbReference type="AlphaFoldDB" id="A0A5J4WVB5"/>
<reference evidence="1 2" key="1">
    <citation type="submission" date="2019-03" db="EMBL/GenBank/DDBJ databases">
        <title>Single cell metagenomics reveals metabolic interactions within the superorganism composed of flagellate Streblomastix strix and complex community of Bacteroidetes bacteria on its surface.</title>
        <authorList>
            <person name="Treitli S.C."/>
            <person name="Kolisko M."/>
            <person name="Husnik F."/>
            <person name="Keeling P."/>
            <person name="Hampl V."/>
        </authorList>
    </citation>
    <scope>NUCLEOTIDE SEQUENCE [LARGE SCALE GENOMIC DNA]</scope>
    <source>
        <strain evidence="1">ST1C</strain>
    </source>
</reference>
<accession>A0A5J4WVB5</accession>
<name>A0A5J4WVB5_9EUKA</name>
<dbReference type="Proteomes" id="UP000324800">
    <property type="component" value="Unassembled WGS sequence"/>
</dbReference>
<gene>
    <name evidence="1" type="ORF">EZS28_005742</name>
</gene>
<dbReference type="EMBL" id="SNRW01000894">
    <property type="protein sequence ID" value="KAA6398733.1"/>
    <property type="molecule type" value="Genomic_DNA"/>
</dbReference>